<feature type="non-terminal residue" evidence="3">
    <location>
        <position position="1"/>
    </location>
</feature>
<dbReference type="Proteomes" id="UP000230423">
    <property type="component" value="Unassembled WGS sequence"/>
</dbReference>
<keyword evidence="1" id="KW-0175">Coiled coil</keyword>
<accession>A0A2G9TQK4</accession>
<name>A0A2G9TQK4_TELCI</name>
<evidence type="ECO:0000313" key="4">
    <source>
        <dbReference type="Proteomes" id="UP000230423"/>
    </source>
</evidence>
<dbReference type="EMBL" id="KZ355889">
    <property type="protein sequence ID" value="PIO60225.1"/>
    <property type="molecule type" value="Genomic_DNA"/>
</dbReference>
<gene>
    <name evidence="3" type="ORF">TELCIR_18283</name>
</gene>
<keyword evidence="4" id="KW-1185">Reference proteome</keyword>
<dbReference type="AlphaFoldDB" id="A0A2G9TQK4"/>
<proteinExistence type="predicted"/>
<organism evidence="3 4">
    <name type="scientific">Teladorsagia circumcincta</name>
    <name type="common">Brown stomach worm</name>
    <name type="synonym">Ostertagia circumcincta</name>
    <dbReference type="NCBI Taxonomy" id="45464"/>
    <lineage>
        <taxon>Eukaryota</taxon>
        <taxon>Metazoa</taxon>
        <taxon>Ecdysozoa</taxon>
        <taxon>Nematoda</taxon>
        <taxon>Chromadorea</taxon>
        <taxon>Rhabditida</taxon>
        <taxon>Rhabditina</taxon>
        <taxon>Rhabditomorpha</taxon>
        <taxon>Strongyloidea</taxon>
        <taxon>Trichostrongylidae</taxon>
        <taxon>Teladorsagia</taxon>
    </lineage>
</organism>
<evidence type="ECO:0000256" key="1">
    <source>
        <dbReference type="SAM" id="Coils"/>
    </source>
</evidence>
<feature type="region of interest" description="Disordered" evidence="2">
    <location>
        <begin position="1"/>
        <end position="37"/>
    </location>
</feature>
<dbReference type="OrthoDB" id="5874782at2759"/>
<evidence type="ECO:0000313" key="3">
    <source>
        <dbReference type="EMBL" id="PIO60225.1"/>
    </source>
</evidence>
<protein>
    <submittedName>
        <fullName evidence="3">Uncharacterized protein</fullName>
    </submittedName>
</protein>
<feature type="coiled-coil region" evidence="1">
    <location>
        <begin position="49"/>
        <end position="119"/>
    </location>
</feature>
<feature type="compositionally biased region" description="Basic and acidic residues" evidence="2">
    <location>
        <begin position="10"/>
        <end position="26"/>
    </location>
</feature>
<reference evidence="3 4" key="1">
    <citation type="submission" date="2015-09" db="EMBL/GenBank/DDBJ databases">
        <title>Draft genome of the parasitic nematode Teladorsagia circumcincta isolate WARC Sus (inbred).</title>
        <authorList>
            <person name="Mitreva M."/>
        </authorList>
    </citation>
    <scope>NUCLEOTIDE SEQUENCE [LARGE SCALE GENOMIC DNA]</scope>
    <source>
        <strain evidence="3 4">S</strain>
    </source>
</reference>
<sequence length="194" mass="23037">RLQNAVPSVDEGKGVGPDWKHSEEKLRKKRTRSTEALMLREQKLAEKAAAKLAKTKERELKRAAQLERRQQKLEEQERRRRERLLRKEIREKLLQQKRERREEEKRKRLARELQSMCKKRKLDNYLILDEVPSHRYGVIAYLVVEQSEAATQCVLYAQLADSSFASLPEEMYFVQIVSFVRRKLNESSSSQSRL</sequence>
<evidence type="ECO:0000256" key="2">
    <source>
        <dbReference type="SAM" id="MobiDB-lite"/>
    </source>
</evidence>